<feature type="compositionally biased region" description="Basic and acidic residues" evidence="12">
    <location>
        <begin position="93"/>
        <end position="116"/>
    </location>
</feature>
<dbReference type="GO" id="GO:0005829">
    <property type="term" value="C:cytosol"/>
    <property type="evidence" value="ECO:0007669"/>
    <property type="project" value="TreeGrafter"/>
</dbReference>
<evidence type="ECO:0000256" key="1">
    <source>
        <dbReference type="ARBA" id="ARBA00000707"/>
    </source>
</evidence>
<dbReference type="GO" id="GO:0005634">
    <property type="term" value="C:nucleus"/>
    <property type="evidence" value="ECO:0007669"/>
    <property type="project" value="TreeGrafter"/>
</dbReference>
<dbReference type="InterPro" id="IPR038765">
    <property type="entry name" value="Papain-like_cys_pep_sf"/>
</dbReference>
<comment type="catalytic activity">
    <reaction evidence="1 11">
        <text>Thiol-dependent hydrolysis of ester, thioester, amide, peptide and isopeptide bonds formed by the C-terminal Gly of ubiquitin (a 76-residue protein attached to proteins as an intracellular targeting signal).</text>
        <dbReference type="EC" id="3.4.19.12"/>
    </reaction>
</comment>
<dbReference type="Proteomes" id="UP000029964">
    <property type="component" value="Unassembled WGS sequence"/>
</dbReference>
<dbReference type="GO" id="GO:0016579">
    <property type="term" value="P:protein deubiquitination"/>
    <property type="evidence" value="ECO:0007669"/>
    <property type="project" value="TreeGrafter"/>
</dbReference>
<evidence type="ECO:0000256" key="11">
    <source>
        <dbReference type="RuleBase" id="RU367104"/>
    </source>
</evidence>
<dbReference type="InterPro" id="IPR048857">
    <property type="entry name" value="OTU1_Ubl"/>
</dbReference>
<evidence type="ECO:0000256" key="10">
    <source>
        <dbReference type="ARBA" id="ARBA00022833"/>
    </source>
</evidence>
<feature type="region of interest" description="Disordered" evidence="12">
    <location>
        <begin position="78"/>
        <end position="116"/>
    </location>
</feature>
<dbReference type="FunFam" id="3.90.70.80:FF:000016">
    <property type="entry name" value="Putative ubiquitin thioesterase otu1"/>
    <property type="match status" value="1"/>
</dbReference>
<name>A0A086SW33_HAPC1</name>
<dbReference type="SUPFAM" id="SSF54001">
    <property type="entry name" value="Cysteine proteinases"/>
    <property type="match status" value="1"/>
</dbReference>
<dbReference type="PROSITE" id="PS50802">
    <property type="entry name" value="OTU"/>
    <property type="match status" value="1"/>
</dbReference>
<evidence type="ECO:0000256" key="12">
    <source>
        <dbReference type="SAM" id="MobiDB-lite"/>
    </source>
</evidence>
<dbReference type="Pfam" id="PF21403">
    <property type="entry name" value="OTU1_UBXL"/>
    <property type="match status" value="1"/>
</dbReference>
<dbReference type="HOGENOM" id="CLU_049327_0_0_1"/>
<dbReference type="EC" id="3.4.19.12" evidence="11"/>
<protein>
    <recommendedName>
        <fullName evidence="11">Ubiquitin thioesterase OTU</fullName>
        <ecNumber evidence="11">3.4.19.12</ecNumber>
    </recommendedName>
</protein>
<dbReference type="CDD" id="cd22745">
    <property type="entry name" value="OTU_OTU1"/>
    <property type="match status" value="1"/>
</dbReference>
<dbReference type="PANTHER" id="PTHR13312:SF0">
    <property type="entry name" value="UBIQUITIN THIOESTERASE OTU1"/>
    <property type="match status" value="1"/>
</dbReference>
<keyword evidence="9 11" id="KW-0788">Thiol protease</keyword>
<evidence type="ECO:0000313" key="15">
    <source>
        <dbReference type="Proteomes" id="UP000029964"/>
    </source>
</evidence>
<evidence type="ECO:0000256" key="3">
    <source>
        <dbReference type="ARBA" id="ARBA00022490"/>
    </source>
</evidence>
<dbReference type="Gene3D" id="3.90.70.80">
    <property type="match status" value="1"/>
</dbReference>
<accession>A0A086SW33</accession>
<dbReference type="GO" id="GO:0008270">
    <property type="term" value="F:zinc ion binding"/>
    <property type="evidence" value="ECO:0007669"/>
    <property type="project" value="UniProtKB-KW"/>
</dbReference>
<dbReference type="PANTHER" id="PTHR13312">
    <property type="entry name" value="HIV-INDUCED PROTEIN-7-LIKE PROTEASE"/>
    <property type="match status" value="1"/>
</dbReference>
<dbReference type="Gene3D" id="3.10.20.90">
    <property type="entry name" value="Phosphatidylinositol 3-kinase Catalytic Subunit, Chain A, domain 1"/>
    <property type="match status" value="1"/>
</dbReference>
<evidence type="ECO:0000256" key="2">
    <source>
        <dbReference type="ARBA" id="ARBA00004496"/>
    </source>
</evidence>
<feature type="domain" description="OTU" evidence="13">
    <location>
        <begin position="124"/>
        <end position="243"/>
    </location>
</feature>
<evidence type="ECO:0000313" key="14">
    <source>
        <dbReference type="EMBL" id="KFH41315.1"/>
    </source>
</evidence>
<evidence type="ECO:0000256" key="6">
    <source>
        <dbReference type="ARBA" id="ARBA00022771"/>
    </source>
</evidence>
<keyword evidence="10" id="KW-0862">Zinc</keyword>
<dbReference type="InterPro" id="IPR003323">
    <property type="entry name" value="OTU_dom"/>
</dbReference>
<keyword evidence="5" id="KW-0479">Metal-binding</keyword>
<dbReference type="Pfam" id="PF02338">
    <property type="entry name" value="OTU"/>
    <property type="match status" value="1"/>
</dbReference>
<dbReference type="GO" id="GO:0004843">
    <property type="term" value="F:cysteine-type deubiquitinase activity"/>
    <property type="evidence" value="ECO:0007669"/>
    <property type="project" value="UniProtKB-UniRule"/>
</dbReference>
<keyword evidence="7 11" id="KW-0833">Ubl conjugation pathway</keyword>
<comment type="function">
    <text evidence="11">Hydrolase that can remove conjugated ubiquitin from proteins and may therefore play an important regulatory role at the level of protein turnover by preventing degradation.</text>
</comment>
<dbReference type="AlphaFoldDB" id="A0A086SW33"/>
<evidence type="ECO:0000256" key="8">
    <source>
        <dbReference type="ARBA" id="ARBA00022801"/>
    </source>
</evidence>
<keyword evidence="6" id="KW-0863">Zinc-finger</keyword>
<dbReference type="OrthoDB" id="65596at2759"/>
<keyword evidence="3 11" id="KW-0963">Cytoplasm</keyword>
<evidence type="ECO:0000256" key="9">
    <source>
        <dbReference type="ARBA" id="ARBA00022807"/>
    </source>
</evidence>
<evidence type="ECO:0000259" key="13">
    <source>
        <dbReference type="PROSITE" id="PS50802"/>
    </source>
</evidence>
<dbReference type="GO" id="GO:0030968">
    <property type="term" value="P:endoplasmic reticulum unfolded protein response"/>
    <property type="evidence" value="ECO:0007669"/>
    <property type="project" value="TreeGrafter"/>
</dbReference>
<proteinExistence type="predicted"/>
<dbReference type="GO" id="GO:0036503">
    <property type="term" value="P:ERAD pathway"/>
    <property type="evidence" value="ECO:0007669"/>
    <property type="project" value="TreeGrafter"/>
</dbReference>
<dbReference type="EMBL" id="JPKY01000135">
    <property type="protein sequence ID" value="KFH41315.1"/>
    <property type="molecule type" value="Genomic_DNA"/>
</dbReference>
<reference evidence="15" key="1">
    <citation type="journal article" date="2014" name="Genome Announc.">
        <title>Genome sequence and annotation of Acremonium chrysogenum, producer of the beta-lactam antibiotic cephalosporin C.</title>
        <authorList>
            <person name="Terfehr D."/>
            <person name="Dahlmann T.A."/>
            <person name="Specht T."/>
            <person name="Zadra I."/>
            <person name="Kuernsteiner H."/>
            <person name="Kueck U."/>
        </authorList>
    </citation>
    <scope>NUCLEOTIDE SEQUENCE [LARGE SCALE GENOMIC DNA]</scope>
    <source>
        <strain evidence="15">ATCC 11550 / CBS 779.69 / DSM 880 / IAM 14645 / JCM 23072 / IMI 49137</strain>
    </source>
</reference>
<keyword evidence="15" id="KW-1185">Reference proteome</keyword>
<evidence type="ECO:0000256" key="7">
    <source>
        <dbReference type="ARBA" id="ARBA00022786"/>
    </source>
</evidence>
<comment type="caution">
    <text evidence="14">The sequence shown here is derived from an EMBL/GenBank/DDBJ whole genome shotgun (WGS) entry which is preliminary data.</text>
</comment>
<comment type="subcellular location">
    <subcellularLocation>
        <location evidence="2 11">Cytoplasm</location>
    </subcellularLocation>
</comment>
<dbReference type="STRING" id="857340.A0A086SW33"/>
<keyword evidence="4" id="KW-0645">Protease</keyword>
<gene>
    <name evidence="14" type="ORF">ACRE_079850</name>
</gene>
<organism evidence="14 15">
    <name type="scientific">Hapsidospora chrysogenum (strain ATCC 11550 / CBS 779.69 / DSM 880 / IAM 14645 / JCM 23072 / IMI 49137)</name>
    <name type="common">Acremonium chrysogenum</name>
    <dbReference type="NCBI Taxonomy" id="857340"/>
    <lineage>
        <taxon>Eukaryota</taxon>
        <taxon>Fungi</taxon>
        <taxon>Dikarya</taxon>
        <taxon>Ascomycota</taxon>
        <taxon>Pezizomycotina</taxon>
        <taxon>Sordariomycetes</taxon>
        <taxon>Hypocreomycetidae</taxon>
        <taxon>Hypocreales</taxon>
        <taxon>Bionectriaceae</taxon>
        <taxon>Hapsidospora</taxon>
    </lineage>
</organism>
<keyword evidence="8 11" id="KW-0378">Hydrolase</keyword>
<evidence type="ECO:0000256" key="4">
    <source>
        <dbReference type="ARBA" id="ARBA00022670"/>
    </source>
</evidence>
<evidence type="ECO:0000256" key="5">
    <source>
        <dbReference type="ARBA" id="ARBA00022723"/>
    </source>
</evidence>
<sequence>MRARYKGPAGTGIIETNDDADVQLLFDEIRQKTGIEGFLIKYGPPMAMKTLDSSHGTQSARALGLHGETLTIVPHEARPISPIPASRVGATAQRDDDTPRRPSTHPDEKPEDINVPWPEREGTLLLRVMPSDNSCLFTAFGGALPTQIPAQKLRSMMADYISQHGDVYTEAVLGSPPSQYCRSIQDPDRWGGGIELSILSSIFDIQICTFDVQAQNVMNFGEQKRDRCILVYSGIHYDRVAFTYSEFPHNITSLPPEMDRTLWPTDDEEVLEKAHELVRKLNKAHYYTDTEGLILKCDVPGCGWIGSGQAEGSKHAKETGHLELSEIGDTEEENILRRCDEPGCDFIGQGDKTTRQHSADTGHTLFSTIPDW</sequence>